<dbReference type="AlphaFoldDB" id="A0AAP0LJM8"/>
<organism evidence="2 3">
    <name type="scientific">Citrus x changshan-huyou</name>
    <dbReference type="NCBI Taxonomy" id="2935761"/>
    <lineage>
        <taxon>Eukaryota</taxon>
        <taxon>Viridiplantae</taxon>
        <taxon>Streptophyta</taxon>
        <taxon>Embryophyta</taxon>
        <taxon>Tracheophyta</taxon>
        <taxon>Spermatophyta</taxon>
        <taxon>Magnoliopsida</taxon>
        <taxon>eudicotyledons</taxon>
        <taxon>Gunneridae</taxon>
        <taxon>Pentapetalae</taxon>
        <taxon>rosids</taxon>
        <taxon>malvids</taxon>
        <taxon>Sapindales</taxon>
        <taxon>Rutaceae</taxon>
        <taxon>Aurantioideae</taxon>
        <taxon>Citrus</taxon>
    </lineage>
</organism>
<dbReference type="PANTHER" id="PTHR34835:SF34">
    <property type="entry name" value="OS08G0555500 PROTEIN"/>
    <property type="match status" value="1"/>
</dbReference>
<protein>
    <submittedName>
        <fullName evidence="2">Uncharacterized protein</fullName>
    </submittedName>
</protein>
<reference evidence="2 3" key="1">
    <citation type="submission" date="2024-05" db="EMBL/GenBank/DDBJ databases">
        <title>Haplotype-resolved chromosome-level genome assembly of Huyou (Citrus changshanensis).</title>
        <authorList>
            <person name="Miao C."/>
            <person name="Chen W."/>
            <person name="Wu Y."/>
            <person name="Wang L."/>
            <person name="Zhao S."/>
            <person name="Grierson D."/>
            <person name="Xu C."/>
            <person name="Chen K."/>
        </authorList>
    </citation>
    <scope>NUCLEOTIDE SEQUENCE [LARGE SCALE GENOMIC DNA]</scope>
    <source>
        <strain evidence="2">01-14</strain>
        <tissue evidence="2">Leaf</tissue>
    </source>
</reference>
<keyword evidence="3" id="KW-1185">Reference proteome</keyword>
<keyword evidence="1" id="KW-0812">Transmembrane</keyword>
<comment type="caution">
    <text evidence="2">The sequence shown here is derived from an EMBL/GenBank/DDBJ whole genome shotgun (WGS) entry which is preliminary data.</text>
</comment>
<keyword evidence="1" id="KW-0472">Membrane</keyword>
<name>A0AAP0LJM8_9ROSI</name>
<feature type="transmembrane region" description="Helical" evidence="1">
    <location>
        <begin position="274"/>
        <end position="297"/>
    </location>
</feature>
<evidence type="ECO:0000313" key="3">
    <source>
        <dbReference type="Proteomes" id="UP001428341"/>
    </source>
</evidence>
<evidence type="ECO:0000313" key="2">
    <source>
        <dbReference type="EMBL" id="KAK9175227.1"/>
    </source>
</evidence>
<gene>
    <name evidence="2" type="ORF">WN944_027233</name>
</gene>
<dbReference type="PANTHER" id="PTHR34835">
    <property type="entry name" value="OS07G0283600 PROTEIN-RELATED"/>
    <property type="match status" value="1"/>
</dbReference>
<sequence length="341" mass="39079">MAENVDEASKKQKYYGNKEKKVDRIKLGKCFKNLSEEEKAKFRMVGSDIACNKDKEDDFVKGTQKAMETRCAPDRFAKLVTKLSENKKKVVVELGFESLLHIKCGRLKRDLCSWLVQNFDPFTSCIFLHGKSINLSPRDFEYIMGIKDGGVDIDVDLGIDDIDKLRDEYCDDSGYIKLKTLESKLVNQREVNDDFKRSFVLFAIATIIFPKSRLNLAPYYLVFLKDTSAINKKNGATWAFKGLVEGIQKFKAGQHKVINGCVLFLEVIFFKNDFINFIVLFSFCFVLIILLILQLFYMDSISFARKFIDKSLSPITTWTNRDVTNFLSFVKKNGGYGSSKV</sequence>
<dbReference type="EMBL" id="JBCGBO010000025">
    <property type="protein sequence ID" value="KAK9175227.1"/>
    <property type="molecule type" value="Genomic_DNA"/>
</dbReference>
<accession>A0AAP0LJM8</accession>
<keyword evidence="1" id="KW-1133">Transmembrane helix</keyword>
<proteinExistence type="predicted"/>
<evidence type="ECO:0000256" key="1">
    <source>
        <dbReference type="SAM" id="Phobius"/>
    </source>
</evidence>
<dbReference type="Proteomes" id="UP001428341">
    <property type="component" value="Unassembled WGS sequence"/>
</dbReference>